<keyword evidence="4" id="KW-0406">Ion transport</keyword>
<comment type="subcellular location">
    <subcellularLocation>
        <location evidence="1">Membrane</location>
    </subcellularLocation>
</comment>
<evidence type="ECO:0000256" key="1">
    <source>
        <dbReference type="ARBA" id="ARBA00004370"/>
    </source>
</evidence>
<dbReference type="HAMAP" id="MF_01416">
    <property type="entry name" value="ATP_synth_delta_bact"/>
    <property type="match status" value="1"/>
</dbReference>
<dbReference type="PANTHER" id="PTHR11910">
    <property type="entry name" value="ATP SYNTHASE DELTA CHAIN"/>
    <property type="match status" value="1"/>
</dbReference>
<protein>
    <submittedName>
        <fullName evidence="7">ATP synthase delta chain</fullName>
        <ecNumber evidence="7">3.6.3.14</ecNumber>
    </submittedName>
</protein>
<dbReference type="InterPro" id="IPR026015">
    <property type="entry name" value="ATP_synth_OSCP/delta_N_sf"/>
</dbReference>
<evidence type="ECO:0000256" key="4">
    <source>
        <dbReference type="ARBA" id="ARBA00023065"/>
    </source>
</evidence>
<dbReference type="GO" id="GO:0016787">
    <property type="term" value="F:hydrolase activity"/>
    <property type="evidence" value="ECO:0007669"/>
    <property type="project" value="UniProtKB-KW"/>
</dbReference>
<proteinExistence type="inferred from homology"/>
<dbReference type="SUPFAM" id="SSF47928">
    <property type="entry name" value="N-terminal domain of the delta subunit of the F1F0-ATP synthase"/>
    <property type="match status" value="1"/>
</dbReference>
<organism evidence="7">
    <name type="scientific">hydrothermal vent metagenome</name>
    <dbReference type="NCBI Taxonomy" id="652676"/>
    <lineage>
        <taxon>unclassified sequences</taxon>
        <taxon>metagenomes</taxon>
        <taxon>ecological metagenomes</taxon>
    </lineage>
</organism>
<dbReference type="PRINTS" id="PR00125">
    <property type="entry name" value="ATPASEDELTA"/>
</dbReference>
<evidence type="ECO:0000313" key="7">
    <source>
        <dbReference type="EMBL" id="VAW87884.1"/>
    </source>
</evidence>
<dbReference type="Pfam" id="PF00213">
    <property type="entry name" value="OSCP"/>
    <property type="match status" value="1"/>
</dbReference>
<dbReference type="GO" id="GO:0046933">
    <property type="term" value="F:proton-transporting ATP synthase activity, rotational mechanism"/>
    <property type="evidence" value="ECO:0007669"/>
    <property type="project" value="InterPro"/>
</dbReference>
<dbReference type="PROSITE" id="PS00389">
    <property type="entry name" value="ATPASE_DELTA"/>
    <property type="match status" value="1"/>
</dbReference>
<keyword evidence="3" id="KW-0375">Hydrogen ion transport</keyword>
<evidence type="ECO:0000256" key="2">
    <source>
        <dbReference type="ARBA" id="ARBA00022448"/>
    </source>
</evidence>
<keyword evidence="7" id="KW-0378">Hydrolase</keyword>
<gene>
    <name evidence="7" type="ORF">MNBD_GAMMA17-432</name>
</gene>
<dbReference type="AlphaFoldDB" id="A0A3B1A2C7"/>
<keyword evidence="6" id="KW-0066">ATP synthesis</keyword>
<dbReference type="EC" id="3.6.3.14" evidence="7"/>
<dbReference type="GO" id="GO:0016020">
    <property type="term" value="C:membrane"/>
    <property type="evidence" value="ECO:0007669"/>
    <property type="project" value="UniProtKB-SubCell"/>
</dbReference>
<evidence type="ECO:0000256" key="5">
    <source>
        <dbReference type="ARBA" id="ARBA00023136"/>
    </source>
</evidence>
<dbReference type="NCBIfam" id="TIGR01145">
    <property type="entry name" value="ATP_synt_delta"/>
    <property type="match status" value="1"/>
</dbReference>
<dbReference type="InterPro" id="IPR020781">
    <property type="entry name" value="ATPase_OSCP/d_CS"/>
</dbReference>
<evidence type="ECO:0000256" key="6">
    <source>
        <dbReference type="ARBA" id="ARBA00023310"/>
    </source>
</evidence>
<dbReference type="NCBIfam" id="NF004402">
    <property type="entry name" value="PRK05758.2-2"/>
    <property type="match status" value="1"/>
</dbReference>
<reference evidence="7" key="1">
    <citation type="submission" date="2018-06" db="EMBL/GenBank/DDBJ databases">
        <authorList>
            <person name="Zhirakovskaya E."/>
        </authorList>
    </citation>
    <scope>NUCLEOTIDE SEQUENCE</scope>
</reference>
<keyword evidence="5" id="KW-0472">Membrane</keyword>
<keyword evidence="2" id="KW-0813">Transport</keyword>
<sequence length="178" mass="19040">MAEKSTIARPYAQAVFEQAAATKQFAQWSDNLALASAVVQDSGMQSVVGNPRVSNAQLADLFLSVCGDQFDDAAKNLIKLLVENGRVTVLPEITSLYEEYRAEAEKTVQAQVVSAFPVTSAQQTSIKKALKKRLGCEVELVCTTDNSLVGGAIIRAGDMVIDGSVVGQLEKLTHALTH</sequence>
<accession>A0A3B1A2C7</accession>
<dbReference type="InterPro" id="IPR000711">
    <property type="entry name" value="ATPase_OSCP/dsu"/>
</dbReference>
<name>A0A3B1A2C7_9ZZZZ</name>
<evidence type="ECO:0000256" key="3">
    <source>
        <dbReference type="ARBA" id="ARBA00022781"/>
    </source>
</evidence>
<dbReference type="Gene3D" id="1.10.520.20">
    <property type="entry name" value="N-terminal domain of the delta subunit of the F1F0-ATP synthase"/>
    <property type="match status" value="1"/>
</dbReference>
<dbReference type="EMBL" id="UOFQ01000080">
    <property type="protein sequence ID" value="VAW87884.1"/>
    <property type="molecule type" value="Genomic_DNA"/>
</dbReference>